<dbReference type="OrthoDB" id="9812571at2"/>
<dbReference type="FunFam" id="2.160.10.10:FF:000008">
    <property type="entry name" value="Maltose O-acetyltransferase"/>
    <property type="match status" value="1"/>
</dbReference>
<evidence type="ECO:0000313" key="7">
    <source>
        <dbReference type="EMBL" id="ATF25822.1"/>
    </source>
</evidence>
<dbReference type="SUPFAM" id="SSF51161">
    <property type="entry name" value="Trimeric LpxA-like enzymes"/>
    <property type="match status" value="1"/>
</dbReference>
<dbReference type="RefSeq" id="WP_069126164.1">
    <property type="nucleotide sequence ID" value="NZ_CP023483.1"/>
</dbReference>
<comment type="similarity">
    <text evidence="1 5">Belongs to the transferase hexapeptide repeat family.</text>
</comment>
<evidence type="ECO:0000256" key="1">
    <source>
        <dbReference type="ARBA" id="ARBA00007274"/>
    </source>
</evidence>
<dbReference type="GO" id="GO:0008870">
    <property type="term" value="F:galactoside O-acetyltransferase activity"/>
    <property type="evidence" value="ECO:0007669"/>
    <property type="project" value="TreeGrafter"/>
</dbReference>
<keyword evidence="2 5" id="KW-0808">Transferase</keyword>
<dbReference type="Proteomes" id="UP000243591">
    <property type="component" value="Chromosome"/>
</dbReference>
<organism evidence="7 8">
    <name type="scientific">Brochothrix thermosphacta</name>
    <name type="common">Microbacterium thermosphactum</name>
    <dbReference type="NCBI Taxonomy" id="2756"/>
    <lineage>
        <taxon>Bacteria</taxon>
        <taxon>Bacillati</taxon>
        <taxon>Bacillota</taxon>
        <taxon>Bacilli</taxon>
        <taxon>Bacillales</taxon>
        <taxon>Listeriaceae</taxon>
        <taxon>Brochothrix</taxon>
    </lineage>
</organism>
<dbReference type="PROSITE" id="PS00101">
    <property type="entry name" value="HEXAPEP_TRANSFERASES"/>
    <property type="match status" value="1"/>
</dbReference>
<dbReference type="Pfam" id="PF12464">
    <property type="entry name" value="Mac"/>
    <property type="match status" value="1"/>
</dbReference>
<dbReference type="Pfam" id="PF00132">
    <property type="entry name" value="Hexapep"/>
    <property type="match status" value="1"/>
</dbReference>
<proteinExistence type="inferred from homology"/>
<sequence length="203" mass="22331">MNQRERMIAGLPYIANKDASLVKERDELKIKVHKYNQLLPTQREELSKGIKAIFGNTGEAITVKQPFRCDYGANISVGENFYANYNCTILDVGPVTIGSNVQFAPNVSLFTAGHPVHPTSRNSGYEYGIAITIGDNVWIGGNTVVNPGIIIGENTVIGSGSVVTKDIPANVIAVGNPCRVVRAITEEDRDYYYKNQRFDVTDY</sequence>
<dbReference type="InterPro" id="IPR011004">
    <property type="entry name" value="Trimer_LpxA-like_sf"/>
</dbReference>
<dbReference type="InterPro" id="IPR024688">
    <property type="entry name" value="Mac_dom"/>
</dbReference>
<feature type="domain" description="Maltose/galactoside acetyltransferase" evidence="6">
    <location>
        <begin position="4"/>
        <end position="59"/>
    </location>
</feature>
<evidence type="ECO:0000256" key="2">
    <source>
        <dbReference type="ARBA" id="ARBA00022679"/>
    </source>
</evidence>
<dbReference type="CDD" id="cd03357">
    <property type="entry name" value="LbH_MAT_GAT"/>
    <property type="match status" value="1"/>
</dbReference>
<dbReference type="SMART" id="SM01266">
    <property type="entry name" value="Mac"/>
    <property type="match status" value="1"/>
</dbReference>
<dbReference type="PANTHER" id="PTHR43017:SF1">
    <property type="entry name" value="ACETYLTRANSFERASE YJL218W-RELATED"/>
    <property type="match status" value="1"/>
</dbReference>
<keyword evidence="3" id="KW-0677">Repeat</keyword>
<dbReference type="KEGG" id="bths:CNY62_05105"/>
<dbReference type="InterPro" id="IPR001451">
    <property type="entry name" value="Hexapep"/>
</dbReference>
<dbReference type="AlphaFoldDB" id="A0A1D2LNL5"/>
<keyword evidence="4 5" id="KW-0012">Acyltransferase</keyword>
<gene>
    <name evidence="7" type="ORF">CNY62_05105</name>
</gene>
<keyword evidence="8" id="KW-1185">Reference proteome</keyword>
<dbReference type="STRING" id="2756.BFR44_06755"/>
<evidence type="ECO:0000259" key="6">
    <source>
        <dbReference type="SMART" id="SM01266"/>
    </source>
</evidence>
<dbReference type="InterPro" id="IPR018357">
    <property type="entry name" value="Hexapep_transf_CS"/>
</dbReference>
<dbReference type="Gene3D" id="2.160.10.10">
    <property type="entry name" value="Hexapeptide repeat proteins"/>
    <property type="match status" value="1"/>
</dbReference>
<dbReference type="EC" id="2.3.1.-" evidence="5"/>
<accession>A0A1D2LNL5</accession>
<evidence type="ECO:0000256" key="5">
    <source>
        <dbReference type="RuleBase" id="RU367021"/>
    </source>
</evidence>
<name>A0A1D2LNL5_BROTH</name>
<evidence type="ECO:0000313" key="8">
    <source>
        <dbReference type="Proteomes" id="UP000243591"/>
    </source>
</evidence>
<dbReference type="InterPro" id="IPR039369">
    <property type="entry name" value="LacA-like"/>
</dbReference>
<evidence type="ECO:0000256" key="4">
    <source>
        <dbReference type="ARBA" id="ARBA00023315"/>
    </source>
</evidence>
<dbReference type="PANTHER" id="PTHR43017">
    <property type="entry name" value="GALACTOSIDE O-ACETYLTRANSFERASE"/>
    <property type="match status" value="1"/>
</dbReference>
<protein>
    <recommendedName>
        <fullName evidence="5">Acetyltransferase</fullName>
        <ecNumber evidence="5">2.3.1.-</ecNumber>
    </recommendedName>
</protein>
<dbReference type="EMBL" id="CP023483">
    <property type="protein sequence ID" value="ATF25822.1"/>
    <property type="molecule type" value="Genomic_DNA"/>
</dbReference>
<evidence type="ECO:0000256" key="3">
    <source>
        <dbReference type="ARBA" id="ARBA00022737"/>
    </source>
</evidence>
<reference evidence="7 8" key="1">
    <citation type="submission" date="2017-09" db="EMBL/GenBank/DDBJ databases">
        <title>Complete Genome Sequences of Two Strains of the Meat Spoilage Bacterium Brochothrix thermosphacta Isolated from Ground Chicken.</title>
        <authorList>
            <person name="Paoli G.C."/>
            <person name="Wijey C."/>
            <person name="Chen C.-Y."/>
            <person name="Nguyen L."/>
            <person name="Yan X."/>
            <person name="Irwin P.L."/>
        </authorList>
    </citation>
    <scope>NUCLEOTIDE SEQUENCE [LARGE SCALE GENOMIC DNA]</scope>
    <source>
        <strain evidence="7 8">BI</strain>
    </source>
</reference>